<accession>A0A2S7TYI0</accession>
<dbReference type="Proteomes" id="UP000239907">
    <property type="component" value="Unassembled WGS sequence"/>
</dbReference>
<reference evidence="1 2" key="1">
    <citation type="submission" date="2016-12" db="EMBL/GenBank/DDBJ databases">
        <title>Study of bacterial adaptation to deep sea.</title>
        <authorList>
            <person name="Song J."/>
            <person name="Yoshizawa S."/>
            <person name="Kogure K."/>
        </authorList>
    </citation>
    <scope>NUCLEOTIDE SEQUENCE [LARGE SCALE GENOMIC DNA]</scope>
    <source>
        <strain evidence="1 2">SAORIC-165</strain>
    </source>
</reference>
<evidence type="ECO:0000313" key="1">
    <source>
        <dbReference type="EMBL" id="PQJ27043.1"/>
    </source>
</evidence>
<gene>
    <name evidence="1" type="ORF">BSZ32_00030</name>
</gene>
<name>A0A2S7TYI0_9BACT</name>
<comment type="caution">
    <text evidence="1">The sequence shown here is derived from an EMBL/GenBank/DDBJ whole genome shotgun (WGS) entry which is preliminary data.</text>
</comment>
<protein>
    <submittedName>
        <fullName evidence="1">Uncharacterized protein</fullName>
    </submittedName>
</protein>
<dbReference type="EMBL" id="MQWA01000001">
    <property type="protein sequence ID" value="PQJ27043.1"/>
    <property type="molecule type" value="Genomic_DNA"/>
</dbReference>
<keyword evidence="2" id="KW-1185">Reference proteome</keyword>
<organism evidence="1 2">
    <name type="scientific">Rubritalea profundi</name>
    <dbReference type="NCBI Taxonomy" id="1658618"/>
    <lineage>
        <taxon>Bacteria</taxon>
        <taxon>Pseudomonadati</taxon>
        <taxon>Verrucomicrobiota</taxon>
        <taxon>Verrucomicrobiia</taxon>
        <taxon>Verrucomicrobiales</taxon>
        <taxon>Rubritaleaceae</taxon>
        <taxon>Rubritalea</taxon>
    </lineage>
</organism>
<evidence type="ECO:0000313" key="2">
    <source>
        <dbReference type="Proteomes" id="UP000239907"/>
    </source>
</evidence>
<sequence length="76" mass="8649">MIRRFSSVTMLTSLLRRALISKEITPASTSFETLSGIITGILVLRISWTSLTFKQNKEHAYDFHDLDRSMTASTVR</sequence>
<proteinExistence type="predicted"/>
<dbReference type="AlphaFoldDB" id="A0A2S7TYI0"/>